<feature type="transmembrane region" description="Helical" evidence="2">
    <location>
        <begin position="201"/>
        <end position="221"/>
    </location>
</feature>
<evidence type="ECO:0000256" key="1">
    <source>
        <dbReference type="SAM" id="MobiDB-lite"/>
    </source>
</evidence>
<feature type="compositionally biased region" description="Acidic residues" evidence="1">
    <location>
        <begin position="367"/>
        <end position="376"/>
    </location>
</feature>
<evidence type="ECO:0008006" key="5">
    <source>
        <dbReference type="Google" id="ProtNLM"/>
    </source>
</evidence>
<accession>A0A6M6JEA2</accession>
<name>A0A6M6JEA2_9PSEU</name>
<dbReference type="KEGG" id="pbro:HOP40_02160"/>
<evidence type="ECO:0000313" key="3">
    <source>
        <dbReference type="EMBL" id="QJY44791.1"/>
    </source>
</evidence>
<keyword evidence="2" id="KW-0472">Membrane</keyword>
<reference evidence="3 4" key="1">
    <citation type="submission" date="2020-05" db="EMBL/GenBank/DDBJ databases">
        <authorList>
            <person name="Mo P."/>
        </authorList>
    </citation>
    <scope>NUCLEOTIDE SEQUENCE [LARGE SCALE GENOMIC DNA]</scope>
    <source>
        <strain evidence="3 4">Gen01</strain>
    </source>
</reference>
<proteinExistence type="predicted"/>
<dbReference type="AlphaFoldDB" id="A0A6M6JEA2"/>
<dbReference type="EMBL" id="CP053564">
    <property type="protein sequence ID" value="QJY44791.1"/>
    <property type="molecule type" value="Genomic_DNA"/>
</dbReference>
<feature type="transmembrane region" description="Helical" evidence="2">
    <location>
        <begin position="274"/>
        <end position="300"/>
    </location>
</feature>
<evidence type="ECO:0000313" key="4">
    <source>
        <dbReference type="Proteomes" id="UP000505377"/>
    </source>
</evidence>
<gene>
    <name evidence="3" type="ORF">HOP40_02160</name>
</gene>
<feature type="region of interest" description="Disordered" evidence="1">
    <location>
        <begin position="355"/>
        <end position="376"/>
    </location>
</feature>
<keyword evidence="2" id="KW-1133">Transmembrane helix</keyword>
<dbReference type="RefSeq" id="WP_172154166.1">
    <property type="nucleotide sequence ID" value="NZ_CP053564.1"/>
</dbReference>
<keyword evidence="2" id="KW-0812">Transmembrane</keyword>
<feature type="transmembrane region" description="Helical" evidence="2">
    <location>
        <begin position="233"/>
        <end position="254"/>
    </location>
</feature>
<sequence length="376" mass="40050">MTGVPEARTTTGGRATAAAGPTVVGVLADPGAPAELAHRLAEELPALLAAQQDGDRGWDVRVEVLRLPPQSPGHRRLLDAVGPRMREGEWALTVCLTDSPLRGGAAPLAGELLGAEGVVVVSVPAFGGVALHRRIRGVVAELVTAAGRDPEERADRRTSALVGPFRRVVPDEEPENLHVLASRGRLRLLAGMVRDNRPWRLVPSLSGALAAALATGAYVVVTSSIWQLADMLGPVKLVIAMVFAVAAMVAWLILDHHLWERPSGTLDREEVRLYNASTVITLTVGVGCLYAGLFVVIALTEHFLIAPGYFESNLGHPVGLGDYLTLAWFATSLALVAGALGSGFENEDDVRQAAYGFRERERREGPDGEDGSDDRR</sequence>
<evidence type="ECO:0000256" key="2">
    <source>
        <dbReference type="SAM" id="Phobius"/>
    </source>
</evidence>
<feature type="transmembrane region" description="Helical" evidence="2">
    <location>
        <begin position="320"/>
        <end position="341"/>
    </location>
</feature>
<dbReference type="Proteomes" id="UP000505377">
    <property type="component" value="Chromosome"/>
</dbReference>
<organism evidence="3 4">
    <name type="scientific">Pseudonocardia broussonetiae</name>
    <dbReference type="NCBI Taxonomy" id="2736640"/>
    <lineage>
        <taxon>Bacteria</taxon>
        <taxon>Bacillati</taxon>
        <taxon>Actinomycetota</taxon>
        <taxon>Actinomycetes</taxon>
        <taxon>Pseudonocardiales</taxon>
        <taxon>Pseudonocardiaceae</taxon>
        <taxon>Pseudonocardia</taxon>
    </lineage>
</organism>
<feature type="compositionally biased region" description="Basic and acidic residues" evidence="1">
    <location>
        <begin position="357"/>
        <end position="366"/>
    </location>
</feature>
<protein>
    <recommendedName>
        <fullName evidence="5">DUF2267 domain-containing protein</fullName>
    </recommendedName>
</protein>
<keyword evidence="4" id="KW-1185">Reference proteome</keyword>